<accession>A0A239T8M4</accession>
<dbReference type="Pfam" id="PF04461">
    <property type="entry name" value="YajQ"/>
    <property type="match status" value="1"/>
</dbReference>
<dbReference type="eggNOG" id="COG1666">
    <property type="taxonomic scope" value="Bacteria"/>
</dbReference>
<dbReference type="HAMAP" id="MF_00632">
    <property type="entry name" value="UPF0234"/>
    <property type="match status" value="1"/>
</dbReference>
<dbReference type="GO" id="GO:0000166">
    <property type="term" value="F:nucleotide binding"/>
    <property type="evidence" value="ECO:0007669"/>
    <property type="project" value="UniProtKB-UniRule"/>
</dbReference>
<organism evidence="4 5">
    <name type="scientific">Megamonas hypermegale</name>
    <dbReference type="NCBI Taxonomy" id="158847"/>
    <lineage>
        <taxon>Bacteria</taxon>
        <taxon>Bacillati</taxon>
        <taxon>Bacillota</taxon>
        <taxon>Negativicutes</taxon>
        <taxon>Selenomonadales</taxon>
        <taxon>Selenomonadaceae</taxon>
        <taxon>Megamonas</taxon>
    </lineage>
</organism>
<dbReference type="NCBIfam" id="NF003819">
    <property type="entry name" value="PRK05412.1"/>
    <property type="match status" value="1"/>
</dbReference>
<evidence type="ECO:0000313" key="5">
    <source>
        <dbReference type="Proteomes" id="UP000215383"/>
    </source>
</evidence>
<evidence type="ECO:0000256" key="3">
    <source>
        <dbReference type="HAMAP-Rule" id="MF_00632"/>
    </source>
</evidence>
<keyword evidence="5" id="KW-1185">Reference proteome</keyword>
<dbReference type="InterPro" id="IPR007551">
    <property type="entry name" value="YajQ/Smlt4090-like"/>
</dbReference>
<protein>
    <recommendedName>
        <fullName evidence="3">Nucleotide-binding protein SAMEA4364220_00091</fullName>
    </recommendedName>
</protein>
<dbReference type="EMBL" id="LT906446">
    <property type="protein sequence ID" value="SNU93832.1"/>
    <property type="molecule type" value="Genomic_DNA"/>
</dbReference>
<dbReference type="Gene3D" id="3.30.70.860">
    <property type="match status" value="1"/>
</dbReference>
<dbReference type="OrthoDB" id="9801447at2"/>
<dbReference type="InterPro" id="IPR035570">
    <property type="entry name" value="UPF0234_N"/>
</dbReference>
<dbReference type="AlphaFoldDB" id="A0A239T8M4"/>
<evidence type="ECO:0000313" key="4">
    <source>
        <dbReference type="EMBL" id="SNU93832.1"/>
    </source>
</evidence>
<dbReference type="Gene3D" id="3.30.70.990">
    <property type="entry name" value="YajQ-like, domain 2"/>
    <property type="match status" value="1"/>
</dbReference>
<dbReference type="GO" id="GO:0005829">
    <property type="term" value="C:cytosol"/>
    <property type="evidence" value="ECO:0007669"/>
    <property type="project" value="TreeGrafter"/>
</dbReference>
<evidence type="ECO:0000256" key="1">
    <source>
        <dbReference type="ARBA" id="ARBA00022741"/>
    </source>
</evidence>
<keyword evidence="1 3" id="KW-0547">Nucleotide-binding</keyword>
<proteinExistence type="inferred from homology"/>
<dbReference type="SUPFAM" id="SSF89963">
    <property type="entry name" value="YajQ-like"/>
    <property type="match status" value="2"/>
</dbReference>
<comment type="similarity">
    <text evidence="2 3">Belongs to the YajQ family.</text>
</comment>
<comment type="function">
    <text evidence="3">Nucleotide-binding protein.</text>
</comment>
<gene>
    <name evidence="4" type="primary">yajQ</name>
    <name evidence="4" type="ORF">SAMEA4364220_00091</name>
</gene>
<dbReference type="PANTHER" id="PTHR30476:SF0">
    <property type="entry name" value="UPF0234 PROTEIN YAJQ"/>
    <property type="match status" value="1"/>
</dbReference>
<dbReference type="PANTHER" id="PTHR30476">
    <property type="entry name" value="UPF0234 PROTEIN YAJQ"/>
    <property type="match status" value="1"/>
</dbReference>
<dbReference type="RefSeq" id="WP_027890381.1">
    <property type="nucleotide sequence ID" value="NZ_CALXYH010000027.1"/>
</dbReference>
<name>A0A239T8M4_9FIRM</name>
<dbReference type="GeneID" id="78506138"/>
<dbReference type="CDD" id="cd11740">
    <property type="entry name" value="YajQ_like"/>
    <property type="match status" value="1"/>
</dbReference>
<dbReference type="Proteomes" id="UP000215383">
    <property type="component" value="Chromosome 1"/>
</dbReference>
<dbReference type="InterPro" id="IPR035571">
    <property type="entry name" value="UPF0234-like_C"/>
</dbReference>
<sequence>MAKDSSFDIVSQVNMQEMSNAVNQTEKEISQRYDFRGSTASIELEEKSIKIAAEDDYKLNAIVDILRARMAKRGIPLRCLEPGKIEDAAKGTVRQSINIVQGISKEKAKAIIAAIKATKLKVNTQMQGDQVRVSGAKKDDLQAVIQTLKAGDFGIDLQFINMR</sequence>
<evidence type="ECO:0000256" key="2">
    <source>
        <dbReference type="ARBA" id="ARBA00093450"/>
    </source>
</evidence>
<reference evidence="4 5" key="1">
    <citation type="submission" date="2017-06" db="EMBL/GenBank/DDBJ databases">
        <authorList>
            <consortium name="Pathogen Informatics"/>
        </authorList>
    </citation>
    <scope>NUCLEOTIDE SEQUENCE [LARGE SCALE GENOMIC DNA]</scope>
    <source>
        <strain evidence="4 5">NCTC10570</strain>
    </source>
</reference>
<dbReference type="InterPro" id="IPR036183">
    <property type="entry name" value="YajQ-like_sf"/>
</dbReference>